<dbReference type="RefSeq" id="WP_235582458.1">
    <property type="nucleotide sequence ID" value="NZ_CP027169.1"/>
</dbReference>
<evidence type="ECO:0000256" key="2">
    <source>
        <dbReference type="ARBA" id="ARBA00007553"/>
    </source>
</evidence>
<dbReference type="EMBL" id="CP027169">
    <property type="protein sequence ID" value="AVK03411.1"/>
    <property type="molecule type" value="Genomic_DNA"/>
</dbReference>
<feature type="domain" description="N-acetylmuramoyl-L-alanine amidase" evidence="7">
    <location>
        <begin position="44"/>
        <end position="195"/>
    </location>
</feature>
<evidence type="ECO:0000313" key="9">
    <source>
        <dbReference type="Proteomes" id="UP000238390"/>
    </source>
</evidence>
<protein>
    <recommendedName>
        <fullName evidence="3">N-acetylmuramoyl-L-alanine amidase</fullName>
        <ecNumber evidence="3">3.5.1.28</ecNumber>
    </recommendedName>
</protein>
<keyword evidence="5" id="KW-0961">Cell wall biogenesis/degradation</keyword>
<evidence type="ECO:0000256" key="6">
    <source>
        <dbReference type="SAM" id="SignalP"/>
    </source>
</evidence>
<dbReference type="CDD" id="cd06583">
    <property type="entry name" value="PGRP"/>
    <property type="match status" value="1"/>
</dbReference>
<dbReference type="InterPro" id="IPR051206">
    <property type="entry name" value="NAMLAA_amidase_2"/>
</dbReference>
<name>A0A2R3INB5_9PSED</name>
<keyword evidence="6" id="KW-0732">Signal</keyword>
<dbReference type="PROSITE" id="PS51257">
    <property type="entry name" value="PROKAR_LIPOPROTEIN"/>
    <property type="match status" value="1"/>
</dbReference>
<dbReference type="GO" id="GO:0019867">
    <property type="term" value="C:outer membrane"/>
    <property type="evidence" value="ECO:0007669"/>
    <property type="project" value="TreeGrafter"/>
</dbReference>
<keyword evidence="4" id="KW-0378">Hydrolase</keyword>
<reference evidence="8 9" key="1">
    <citation type="submission" date="2018-02" db="EMBL/GenBank/DDBJ databases">
        <title>FDA/CDC Antimicrobial Resistant Isolate Bank Genome Sequencing.</title>
        <authorList>
            <person name="Benahmed F.H."/>
            <person name="Lutgring J.D."/>
            <person name="Yoo B."/>
            <person name="Machado M."/>
            <person name="Brown A."/>
            <person name="McAllister G."/>
            <person name="Perry A."/>
            <person name="Halpin A.L."/>
            <person name="Vavikolanu K."/>
            <person name="Ott S."/>
            <person name="Zhao X."/>
            <person name="Tallon L.J."/>
            <person name="Sadzewicz L."/>
            <person name="Aluvathingal J."/>
            <person name="Nadendla S."/>
            <person name="Voskania-kordi A."/>
            <person name="Simonyan V."/>
            <person name="Patel J."/>
            <person name="Shawar R.M."/>
        </authorList>
    </citation>
    <scope>NUCLEOTIDE SEQUENCE [LARGE SCALE GENOMIC DNA]</scope>
    <source>
        <strain evidence="8 9">AR_0356</strain>
    </source>
</reference>
<feature type="chain" id="PRO_5015313483" description="N-acetylmuramoyl-L-alanine amidase" evidence="6">
    <location>
        <begin position="22"/>
        <end position="291"/>
    </location>
</feature>
<evidence type="ECO:0000256" key="3">
    <source>
        <dbReference type="ARBA" id="ARBA00011901"/>
    </source>
</evidence>
<dbReference type="EC" id="3.5.1.28" evidence="3"/>
<dbReference type="SUPFAM" id="SSF47090">
    <property type="entry name" value="PGBD-like"/>
    <property type="match status" value="1"/>
</dbReference>
<sequence>MTTKNLCVLACALGLAGCLQGAVVERPDAHGETLAPPPLAIDYNSYRTSAAYNKRVRYLVLHYTALDFSRSVEMLTRGPGSAHYLVPSPADASYRRAGFSGQRIFNLVDENDRAWHAGVSSWGGREGLNDSSIGIEIVNLAGDDDGVFTFPDYEPSQIEALKQLARNILQRYPDISPKHVLGHSDIAVGRKSDPGPKLPWKELHDAGIGAWYDDATRDRYQARFERDGLPSRAEWLEALRRYGYAVPERGNDEDFAKLLRAFQMHFRPDNHDGVADAETAAILYALNERYS</sequence>
<feature type="signal peptide" evidence="6">
    <location>
        <begin position="1"/>
        <end position="21"/>
    </location>
</feature>
<gene>
    <name evidence="8" type="ORF">CSB93_2054</name>
</gene>
<comment type="similarity">
    <text evidence="2">Belongs to the N-acetylmuramoyl-L-alanine amidase 2 family.</text>
</comment>
<comment type="catalytic activity">
    <reaction evidence="1">
        <text>Hydrolyzes the link between N-acetylmuramoyl residues and L-amino acid residues in certain cell-wall glycopeptides.</text>
        <dbReference type="EC" id="3.5.1.28"/>
    </reaction>
</comment>
<dbReference type="InterPro" id="IPR002502">
    <property type="entry name" value="Amidase_domain"/>
</dbReference>
<proteinExistence type="inferred from homology"/>
<accession>A0A2R3INB5</accession>
<dbReference type="AlphaFoldDB" id="A0A2R3INB5"/>
<organism evidence="8 9">
    <name type="scientific">Pseudomonas paraeruginosa</name>
    <dbReference type="NCBI Taxonomy" id="2994495"/>
    <lineage>
        <taxon>Bacteria</taxon>
        <taxon>Pseudomonadati</taxon>
        <taxon>Pseudomonadota</taxon>
        <taxon>Gammaproteobacteria</taxon>
        <taxon>Pseudomonadales</taxon>
        <taxon>Pseudomonadaceae</taxon>
        <taxon>Pseudomonas</taxon>
    </lineage>
</organism>
<dbReference type="PANTHER" id="PTHR30417:SF12">
    <property type="entry name" value="N-ACETYLMURAMOYL-L-ALANINE AMIDASE"/>
    <property type="match status" value="1"/>
</dbReference>
<dbReference type="SMART" id="SM00644">
    <property type="entry name" value="Ami_2"/>
    <property type="match status" value="1"/>
</dbReference>
<dbReference type="GO" id="GO:0009254">
    <property type="term" value="P:peptidoglycan turnover"/>
    <property type="evidence" value="ECO:0007669"/>
    <property type="project" value="TreeGrafter"/>
</dbReference>
<dbReference type="GO" id="GO:0008745">
    <property type="term" value="F:N-acetylmuramoyl-L-alanine amidase activity"/>
    <property type="evidence" value="ECO:0007669"/>
    <property type="project" value="UniProtKB-EC"/>
</dbReference>
<evidence type="ECO:0000256" key="5">
    <source>
        <dbReference type="ARBA" id="ARBA00023316"/>
    </source>
</evidence>
<evidence type="ECO:0000256" key="4">
    <source>
        <dbReference type="ARBA" id="ARBA00022801"/>
    </source>
</evidence>
<dbReference type="GO" id="GO:0071555">
    <property type="term" value="P:cell wall organization"/>
    <property type="evidence" value="ECO:0007669"/>
    <property type="project" value="UniProtKB-KW"/>
</dbReference>
<evidence type="ECO:0000313" key="8">
    <source>
        <dbReference type="EMBL" id="AVK03411.1"/>
    </source>
</evidence>
<keyword evidence="9" id="KW-1185">Reference proteome</keyword>
<evidence type="ECO:0000259" key="7">
    <source>
        <dbReference type="SMART" id="SM00644"/>
    </source>
</evidence>
<dbReference type="Proteomes" id="UP000238390">
    <property type="component" value="Chromosome"/>
</dbReference>
<dbReference type="GO" id="GO:0009253">
    <property type="term" value="P:peptidoglycan catabolic process"/>
    <property type="evidence" value="ECO:0007669"/>
    <property type="project" value="InterPro"/>
</dbReference>
<evidence type="ECO:0000256" key="1">
    <source>
        <dbReference type="ARBA" id="ARBA00001561"/>
    </source>
</evidence>
<dbReference type="Gene3D" id="1.10.101.10">
    <property type="entry name" value="PGBD-like superfamily/PGBD"/>
    <property type="match status" value="1"/>
</dbReference>
<dbReference type="InterPro" id="IPR036366">
    <property type="entry name" value="PGBDSf"/>
</dbReference>
<dbReference type="Gene3D" id="3.40.80.10">
    <property type="entry name" value="Peptidoglycan recognition protein-like"/>
    <property type="match status" value="1"/>
</dbReference>
<dbReference type="PANTHER" id="PTHR30417">
    <property type="entry name" value="N-ACETYLMURAMOYL-L-ALANINE AMIDASE AMID"/>
    <property type="match status" value="1"/>
</dbReference>
<dbReference type="InterPro" id="IPR036365">
    <property type="entry name" value="PGBD-like_sf"/>
</dbReference>
<dbReference type="SUPFAM" id="SSF55846">
    <property type="entry name" value="N-acetylmuramoyl-L-alanine amidase-like"/>
    <property type="match status" value="1"/>
</dbReference>
<dbReference type="Pfam" id="PF01510">
    <property type="entry name" value="Amidase_2"/>
    <property type="match status" value="1"/>
</dbReference>
<dbReference type="FunFam" id="3.40.80.10:FF:000003">
    <property type="entry name" value="N-acetylmuramoyl-L-alanine amidase"/>
    <property type="match status" value="1"/>
</dbReference>
<dbReference type="InterPro" id="IPR036505">
    <property type="entry name" value="Amidase/PGRP_sf"/>
</dbReference>